<dbReference type="PANTHER" id="PTHR43471">
    <property type="entry name" value="ABC TRANSPORTER PERMEASE"/>
    <property type="match status" value="1"/>
</dbReference>
<organism evidence="1 2">
    <name type="scientific">Dehalogenimonas etheniformans</name>
    <dbReference type="NCBI Taxonomy" id="1536648"/>
    <lineage>
        <taxon>Bacteria</taxon>
        <taxon>Bacillati</taxon>
        <taxon>Chloroflexota</taxon>
        <taxon>Dehalococcoidia</taxon>
        <taxon>Dehalococcoidales</taxon>
        <taxon>Dehalococcoidaceae</taxon>
        <taxon>Dehalogenimonas</taxon>
    </lineage>
</organism>
<sequence>MNGFKTLLFKELKEQFRTYRLLIVSGVFLFFGLSTPLMLKYLPEIIKLSGQDITGIPLPAPTALESLTEYSGTALQIGLLVVVLIAMGAIAGERSRGTAVMTLSKPVGIGAFVTAKLVAISSTFIAGLTLGAIGAYGYTVILLGDANLGGFIGQTLLLAVFMVFCVATTLVFSAIFRNSLAAGGISIAVLITGAAITQIPWVGRVIPNSLTSWGNHLVAGQSGGTEWLALAVTVALIGLGAYLATAILRRKEI</sequence>
<reference evidence="1 2" key="1">
    <citation type="journal article" date="2017" name="ISME J.">
        <title>Grape pomace compost harbors organohalide-respiring Dehalogenimonas species with novel reductive dehalogenase genes.</title>
        <authorList>
            <person name="Yang Y."/>
            <person name="Higgins S.A."/>
            <person name="Yan J."/>
            <person name="Simsir B."/>
            <person name="Chourey K."/>
            <person name="Iyer R."/>
            <person name="Hettich R.L."/>
            <person name="Baldwin B."/>
            <person name="Ogles D.M."/>
            <person name="Loffler F.E."/>
        </authorList>
    </citation>
    <scope>NUCLEOTIDE SEQUENCE [LARGE SCALE GENOMIC DNA]</scope>
    <source>
        <strain evidence="1 2">GP</strain>
    </source>
</reference>
<comment type="caution">
    <text evidence="1">The sequence shown here is derived from an EMBL/GenBank/DDBJ whole genome shotgun (WGS) entry which is preliminary data.</text>
</comment>
<proteinExistence type="predicted"/>
<gene>
    <name evidence="1" type="ORF">JP09_009020</name>
</gene>
<evidence type="ECO:0000313" key="1">
    <source>
        <dbReference type="EMBL" id="PPD57459.1"/>
    </source>
</evidence>
<accession>A0A2P5P584</accession>
<dbReference type="Pfam" id="PF12679">
    <property type="entry name" value="ABC2_membrane_2"/>
    <property type="match status" value="1"/>
</dbReference>
<dbReference type="Proteomes" id="UP000235653">
    <property type="component" value="Unassembled WGS sequence"/>
</dbReference>
<dbReference type="OrthoDB" id="4187110at2"/>
<name>A0A2P5P584_9CHLR</name>
<keyword evidence="2" id="KW-1185">Reference proteome</keyword>
<dbReference type="GO" id="GO:0140359">
    <property type="term" value="F:ABC-type transporter activity"/>
    <property type="evidence" value="ECO:0007669"/>
    <property type="project" value="InterPro"/>
</dbReference>
<evidence type="ECO:0000313" key="2">
    <source>
        <dbReference type="Proteomes" id="UP000235653"/>
    </source>
</evidence>
<protein>
    <submittedName>
        <fullName evidence="1">ABC transporter permease</fullName>
    </submittedName>
</protein>
<dbReference type="EMBL" id="JQAN02000012">
    <property type="protein sequence ID" value="PPD57459.1"/>
    <property type="molecule type" value="Genomic_DNA"/>
</dbReference>
<dbReference type="AlphaFoldDB" id="A0A2P5P584"/>
<dbReference type="GO" id="GO:0005886">
    <property type="term" value="C:plasma membrane"/>
    <property type="evidence" value="ECO:0007669"/>
    <property type="project" value="UniProtKB-SubCell"/>
</dbReference>
<dbReference type="RefSeq" id="WP_102331651.1">
    <property type="nucleotide sequence ID" value="NZ_CP058566.2"/>
</dbReference>